<reference evidence="1" key="1">
    <citation type="submission" date="2020-10" db="EMBL/GenBank/DDBJ databases">
        <authorList>
            <person name="Gilroy R."/>
        </authorList>
    </citation>
    <scope>NUCLEOTIDE SEQUENCE</scope>
    <source>
        <strain evidence="1">CHK154-7741</strain>
    </source>
</reference>
<evidence type="ECO:0000313" key="2">
    <source>
        <dbReference type="Proteomes" id="UP000886748"/>
    </source>
</evidence>
<accession>A0A9D1N035</accession>
<sequence length="222" mass="25577">MKIQSGFYTNKTSFKKQKQADNKPRIVNNPYSYDDYFSRMEYKKPVTLQRALYDIINEKELNDGVVGEKATIQRFLQDLKGDKKILDRKILALSGYGSAAAAFESADGKIIKLTDGNHFPMNRPAGVFDVPVYKKGHNGKTYYYIEEKLYRHNLPSYLVDTVKDMIKQSGYKTVDLYEGDMHQIGMARNGRVYLLDAECAQYKTVFHALFDKAKRVLLKSRI</sequence>
<protein>
    <submittedName>
        <fullName evidence="1">Uncharacterized protein</fullName>
    </submittedName>
</protein>
<gene>
    <name evidence="1" type="ORF">IAD26_03545</name>
</gene>
<organism evidence="1 2">
    <name type="scientific">Candidatus Limenecus avicola</name>
    <dbReference type="NCBI Taxonomy" id="2840847"/>
    <lineage>
        <taxon>Bacteria</taxon>
        <taxon>Bacillati</taxon>
        <taxon>Bacillota</taxon>
        <taxon>Clostridia</taxon>
        <taxon>Eubacteriales</taxon>
        <taxon>Clostridiaceae</taxon>
        <taxon>Clostridiaceae incertae sedis</taxon>
        <taxon>Candidatus Limenecus</taxon>
    </lineage>
</organism>
<dbReference type="EMBL" id="DVOD01000026">
    <property type="protein sequence ID" value="HIU92193.1"/>
    <property type="molecule type" value="Genomic_DNA"/>
</dbReference>
<name>A0A9D1N035_9CLOT</name>
<dbReference type="Proteomes" id="UP000886748">
    <property type="component" value="Unassembled WGS sequence"/>
</dbReference>
<reference evidence="1" key="2">
    <citation type="journal article" date="2021" name="PeerJ">
        <title>Extensive microbial diversity within the chicken gut microbiome revealed by metagenomics and culture.</title>
        <authorList>
            <person name="Gilroy R."/>
            <person name="Ravi A."/>
            <person name="Getino M."/>
            <person name="Pursley I."/>
            <person name="Horton D.L."/>
            <person name="Alikhan N.F."/>
            <person name="Baker D."/>
            <person name="Gharbi K."/>
            <person name="Hall N."/>
            <person name="Watson M."/>
            <person name="Adriaenssens E.M."/>
            <person name="Foster-Nyarko E."/>
            <person name="Jarju S."/>
            <person name="Secka A."/>
            <person name="Antonio M."/>
            <person name="Oren A."/>
            <person name="Chaudhuri R.R."/>
            <person name="La Ragione R."/>
            <person name="Hildebrand F."/>
            <person name="Pallen M.J."/>
        </authorList>
    </citation>
    <scope>NUCLEOTIDE SEQUENCE</scope>
    <source>
        <strain evidence="1">CHK154-7741</strain>
    </source>
</reference>
<evidence type="ECO:0000313" key="1">
    <source>
        <dbReference type="EMBL" id="HIU92193.1"/>
    </source>
</evidence>
<proteinExistence type="predicted"/>
<comment type="caution">
    <text evidence="1">The sequence shown here is derived from an EMBL/GenBank/DDBJ whole genome shotgun (WGS) entry which is preliminary data.</text>
</comment>
<dbReference type="AlphaFoldDB" id="A0A9D1N035"/>